<feature type="region of interest" description="Disordered" evidence="6">
    <location>
        <begin position="17"/>
        <end position="60"/>
    </location>
</feature>
<dbReference type="AlphaFoldDB" id="A0A383ANK7"/>
<dbReference type="InterPro" id="IPR000597">
    <property type="entry name" value="Ribosomal_uL3"/>
</dbReference>
<gene>
    <name evidence="7" type="ORF">METZ01_LOCUS462166</name>
</gene>
<evidence type="ECO:0000256" key="1">
    <source>
        <dbReference type="ARBA" id="ARBA00006540"/>
    </source>
</evidence>
<keyword evidence="5" id="KW-0687">Ribonucleoprotein</keyword>
<evidence type="ECO:0000256" key="3">
    <source>
        <dbReference type="ARBA" id="ARBA00022884"/>
    </source>
</evidence>
<dbReference type="SUPFAM" id="SSF50447">
    <property type="entry name" value="Translation proteins"/>
    <property type="match status" value="1"/>
</dbReference>
<protein>
    <submittedName>
        <fullName evidence="7">Uncharacterized protein</fullName>
    </submittedName>
</protein>
<dbReference type="Gene3D" id="2.40.30.10">
    <property type="entry name" value="Translation factors"/>
    <property type="match status" value="1"/>
</dbReference>
<dbReference type="InterPro" id="IPR019927">
    <property type="entry name" value="Ribosomal_uL3_bac/org-type"/>
</dbReference>
<organism evidence="7">
    <name type="scientific">marine metagenome</name>
    <dbReference type="NCBI Taxonomy" id="408172"/>
    <lineage>
        <taxon>unclassified sequences</taxon>
        <taxon>metagenomes</taxon>
        <taxon>ecological metagenomes</taxon>
    </lineage>
</organism>
<keyword evidence="3" id="KW-0694">RNA-binding</keyword>
<accession>A0A383ANK7</accession>
<dbReference type="FunFam" id="2.40.30.10:FF:000004">
    <property type="entry name" value="50S ribosomal protein L3"/>
    <property type="match status" value="1"/>
</dbReference>
<evidence type="ECO:0000256" key="4">
    <source>
        <dbReference type="ARBA" id="ARBA00022980"/>
    </source>
</evidence>
<dbReference type="GO" id="GO:0019843">
    <property type="term" value="F:rRNA binding"/>
    <property type="evidence" value="ECO:0007669"/>
    <property type="project" value="UniProtKB-KW"/>
</dbReference>
<keyword evidence="4" id="KW-0689">Ribosomal protein</keyword>
<comment type="similarity">
    <text evidence="1">Belongs to the universal ribosomal protein uL3 family.</text>
</comment>
<dbReference type="Pfam" id="PF00297">
    <property type="entry name" value="Ribosomal_L3"/>
    <property type="match status" value="1"/>
</dbReference>
<evidence type="ECO:0000313" key="7">
    <source>
        <dbReference type="EMBL" id="SVE09312.1"/>
    </source>
</evidence>
<dbReference type="InterPro" id="IPR009000">
    <property type="entry name" value="Transl_B-barrel_sf"/>
</dbReference>
<dbReference type="PANTHER" id="PTHR11229:SF16">
    <property type="entry name" value="LARGE RIBOSOMAL SUBUNIT PROTEIN UL3C"/>
    <property type="match status" value="1"/>
</dbReference>
<keyword evidence="2" id="KW-0699">rRNA-binding</keyword>
<dbReference type="PANTHER" id="PTHR11229">
    <property type="entry name" value="50S RIBOSOMAL PROTEIN L3"/>
    <property type="match status" value="1"/>
</dbReference>
<dbReference type="GO" id="GO:0022625">
    <property type="term" value="C:cytosolic large ribosomal subunit"/>
    <property type="evidence" value="ECO:0007669"/>
    <property type="project" value="TreeGrafter"/>
</dbReference>
<reference evidence="7" key="1">
    <citation type="submission" date="2018-05" db="EMBL/GenBank/DDBJ databases">
        <authorList>
            <person name="Lanie J.A."/>
            <person name="Ng W.-L."/>
            <person name="Kazmierczak K.M."/>
            <person name="Andrzejewski T.M."/>
            <person name="Davidsen T.M."/>
            <person name="Wayne K.J."/>
            <person name="Tettelin H."/>
            <person name="Glass J.I."/>
            <person name="Rusch D."/>
            <person name="Podicherti R."/>
            <person name="Tsui H.-C.T."/>
            <person name="Winkler M.E."/>
        </authorList>
    </citation>
    <scope>NUCLEOTIDE SEQUENCE</scope>
</reference>
<dbReference type="GO" id="GO:0003735">
    <property type="term" value="F:structural constituent of ribosome"/>
    <property type="evidence" value="ECO:0007669"/>
    <property type="project" value="InterPro"/>
</dbReference>
<feature type="non-terminal residue" evidence="7">
    <location>
        <position position="1"/>
    </location>
</feature>
<dbReference type="EMBL" id="UINC01193610">
    <property type="protein sequence ID" value="SVE09312.1"/>
    <property type="molecule type" value="Genomic_DNA"/>
</dbReference>
<dbReference type="GO" id="GO:0006412">
    <property type="term" value="P:translation"/>
    <property type="evidence" value="ECO:0007669"/>
    <property type="project" value="InterPro"/>
</dbReference>
<proteinExistence type="inferred from homology"/>
<evidence type="ECO:0000256" key="2">
    <source>
        <dbReference type="ARBA" id="ARBA00022730"/>
    </source>
</evidence>
<sequence length="95" mass="10234">RSKGKGFSGVVRRYKFRGHKTSHGTPDRVRHGGSIGQGTTPGKVWKGKKMPGHQGDETVTTRGLQVVRVDGERNLLFVKGAVPGASDGLVTIRKI</sequence>
<evidence type="ECO:0000256" key="5">
    <source>
        <dbReference type="ARBA" id="ARBA00023274"/>
    </source>
</evidence>
<name>A0A383ANK7_9ZZZZ</name>
<evidence type="ECO:0000256" key="6">
    <source>
        <dbReference type="SAM" id="MobiDB-lite"/>
    </source>
</evidence>